<keyword evidence="6 11" id="KW-0560">Oxidoreductase</keyword>
<dbReference type="Proteomes" id="UP000238701">
    <property type="component" value="Unassembled WGS sequence"/>
</dbReference>
<dbReference type="PROSITE" id="PS51379">
    <property type="entry name" value="4FE4S_FER_2"/>
    <property type="match status" value="1"/>
</dbReference>
<feature type="domain" description="Radical SAM core" evidence="10">
    <location>
        <begin position="31"/>
        <end position="307"/>
    </location>
</feature>
<dbReference type="InterPro" id="IPR012839">
    <property type="entry name" value="Organic_radical_activase"/>
</dbReference>
<keyword evidence="4" id="KW-0949">S-adenosyl-L-methionine</keyword>
<evidence type="ECO:0000259" key="10">
    <source>
        <dbReference type="PROSITE" id="PS51918"/>
    </source>
</evidence>
<evidence type="ECO:0000256" key="3">
    <source>
        <dbReference type="ARBA" id="ARBA00022485"/>
    </source>
</evidence>
<evidence type="ECO:0000256" key="1">
    <source>
        <dbReference type="ARBA" id="ARBA00001966"/>
    </source>
</evidence>
<dbReference type="InterPro" id="IPR007197">
    <property type="entry name" value="rSAM"/>
</dbReference>
<dbReference type="AlphaFoldDB" id="A0A2U3KX23"/>
<reference evidence="12" key="1">
    <citation type="submission" date="2018-02" db="EMBL/GenBank/DDBJ databases">
        <authorList>
            <person name="Hausmann B."/>
        </authorList>
    </citation>
    <scope>NUCLEOTIDE SEQUENCE [LARGE SCALE GENOMIC DNA]</scope>
    <source>
        <strain evidence="12">Peat soil MAG SbA1</strain>
    </source>
</reference>
<dbReference type="InterPro" id="IPR040074">
    <property type="entry name" value="BssD/PflA/YjjW"/>
</dbReference>
<dbReference type="NCBIfam" id="TIGR02494">
    <property type="entry name" value="PFLE_PFLC"/>
    <property type="match status" value="1"/>
</dbReference>
<dbReference type="InterPro" id="IPR013785">
    <property type="entry name" value="Aldolase_TIM"/>
</dbReference>
<dbReference type="PIRSF" id="PIRSF000371">
    <property type="entry name" value="PFL_act_enz"/>
    <property type="match status" value="1"/>
</dbReference>
<dbReference type="PANTHER" id="PTHR30352:SF4">
    <property type="entry name" value="PYRUVATE FORMATE-LYASE 2-ACTIVATING ENZYME"/>
    <property type="match status" value="1"/>
</dbReference>
<dbReference type="GO" id="GO:0043365">
    <property type="term" value="F:[formate-C-acetyltransferase]-activating enzyme activity"/>
    <property type="evidence" value="ECO:0007669"/>
    <property type="project" value="UniProtKB-EC"/>
</dbReference>
<dbReference type="InterPro" id="IPR017896">
    <property type="entry name" value="4Fe4S_Fe-S-bd"/>
</dbReference>
<protein>
    <submittedName>
        <fullName evidence="11">(Formate-C-acetyltransferase)-activating enzyme</fullName>
        <ecNumber evidence="11">1.97.1.4</ecNumber>
    </submittedName>
</protein>
<keyword evidence="7" id="KW-0408">Iron</keyword>
<gene>
    <name evidence="11" type="primary">pflC</name>
    <name evidence="11" type="ORF">SBA1_520003</name>
</gene>
<dbReference type="Pfam" id="PF04055">
    <property type="entry name" value="Radical_SAM"/>
    <property type="match status" value="1"/>
</dbReference>
<keyword evidence="5" id="KW-0479">Metal-binding</keyword>
<comment type="similarity">
    <text evidence="2">Belongs to the organic radical-activating enzymes family.</text>
</comment>
<dbReference type="SFLD" id="SFLDG01066">
    <property type="entry name" value="organic_radical-activating_enz"/>
    <property type="match status" value="1"/>
</dbReference>
<dbReference type="PANTHER" id="PTHR30352">
    <property type="entry name" value="PYRUVATE FORMATE-LYASE-ACTIVATING ENZYME"/>
    <property type="match status" value="1"/>
</dbReference>
<keyword evidence="11" id="KW-0808">Transferase</keyword>
<dbReference type="SFLD" id="SFLDS00029">
    <property type="entry name" value="Radical_SAM"/>
    <property type="match status" value="1"/>
</dbReference>
<evidence type="ECO:0000256" key="4">
    <source>
        <dbReference type="ARBA" id="ARBA00022691"/>
    </source>
</evidence>
<dbReference type="InterPro" id="IPR001989">
    <property type="entry name" value="Radical_activat_CS"/>
</dbReference>
<dbReference type="SUPFAM" id="SSF102114">
    <property type="entry name" value="Radical SAM enzymes"/>
    <property type="match status" value="1"/>
</dbReference>
<evidence type="ECO:0000256" key="8">
    <source>
        <dbReference type="ARBA" id="ARBA00023014"/>
    </source>
</evidence>
<sequence length="317" mass="34778">MDAPASTEEKGGKPTESCRGLVLNMMRFALHDGPGIRTTVFLKGCPLNCWWCHNPESRSRKTEVTYAAERCIRCGDCVRACPEGALELNEQIIRNPSLCQQDARCVEACSTGAQEVFGRWMTLPRVMAEVLKDQIFFDESGGGVTVSGGEPLMQADFVEALLAACRCRGIHTVLDTCGYAEWQQLDRVRRYADLVLFDLKIMDATKHQQFTGASNDRILANLTSLAKGQSAVVVRIPVIPGVNDDEDNLAAVSGFLAPLGLRRIDLLPYHRIAIGKYSRLGLPYRMGDVAPPAEEHLQAIAARLGRDGFHVQIGGMS</sequence>
<dbReference type="GO" id="GO:0046872">
    <property type="term" value="F:metal ion binding"/>
    <property type="evidence" value="ECO:0007669"/>
    <property type="project" value="UniProtKB-KW"/>
</dbReference>
<dbReference type="SUPFAM" id="SSF54862">
    <property type="entry name" value="4Fe-4S ferredoxins"/>
    <property type="match status" value="1"/>
</dbReference>
<organism evidence="11 12">
    <name type="scientific">Candidatus Sulfotelmatobacter kueseliae</name>
    <dbReference type="NCBI Taxonomy" id="2042962"/>
    <lineage>
        <taxon>Bacteria</taxon>
        <taxon>Pseudomonadati</taxon>
        <taxon>Acidobacteriota</taxon>
        <taxon>Terriglobia</taxon>
        <taxon>Terriglobales</taxon>
        <taxon>Candidatus Korobacteraceae</taxon>
        <taxon>Candidatus Sulfotelmatobacter</taxon>
    </lineage>
</organism>
<dbReference type="GO" id="GO:0051539">
    <property type="term" value="F:4 iron, 4 sulfur cluster binding"/>
    <property type="evidence" value="ECO:0007669"/>
    <property type="project" value="UniProtKB-KW"/>
</dbReference>
<evidence type="ECO:0000259" key="9">
    <source>
        <dbReference type="PROSITE" id="PS51379"/>
    </source>
</evidence>
<dbReference type="PROSITE" id="PS01087">
    <property type="entry name" value="RADICAL_ACTIVATING"/>
    <property type="match status" value="1"/>
</dbReference>
<keyword evidence="3" id="KW-0004">4Fe-4S</keyword>
<evidence type="ECO:0000256" key="7">
    <source>
        <dbReference type="ARBA" id="ARBA00023004"/>
    </source>
</evidence>
<evidence type="ECO:0000256" key="6">
    <source>
        <dbReference type="ARBA" id="ARBA00023002"/>
    </source>
</evidence>
<accession>A0A2U3KX23</accession>
<evidence type="ECO:0000256" key="2">
    <source>
        <dbReference type="ARBA" id="ARBA00009777"/>
    </source>
</evidence>
<evidence type="ECO:0000313" key="12">
    <source>
        <dbReference type="Proteomes" id="UP000238701"/>
    </source>
</evidence>
<dbReference type="EMBL" id="OMOD01000147">
    <property type="protein sequence ID" value="SPF44147.1"/>
    <property type="molecule type" value="Genomic_DNA"/>
</dbReference>
<name>A0A2U3KX23_9BACT</name>
<dbReference type="GO" id="GO:0016740">
    <property type="term" value="F:transferase activity"/>
    <property type="evidence" value="ECO:0007669"/>
    <property type="project" value="UniProtKB-KW"/>
</dbReference>
<dbReference type="EC" id="1.97.1.4" evidence="11"/>
<dbReference type="Gene3D" id="3.20.20.70">
    <property type="entry name" value="Aldolase class I"/>
    <property type="match status" value="1"/>
</dbReference>
<dbReference type="Pfam" id="PF12837">
    <property type="entry name" value="Fer4_6"/>
    <property type="match status" value="1"/>
</dbReference>
<dbReference type="InterPro" id="IPR034457">
    <property type="entry name" value="Organic_radical-activating"/>
</dbReference>
<dbReference type="Gene3D" id="3.30.70.20">
    <property type="match status" value="1"/>
</dbReference>
<dbReference type="InterPro" id="IPR058240">
    <property type="entry name" value="rSAM_sf"/>
</dbReference>
<evidence type="ECO:0000313" key="11">
    <source>
        <dbReference type="EMBL" id="SPF44147.1"/>
    </source>
</evidence>
<dbReference type="OrthoDB" id="9792276at2"/>
<dbReference type="PROSITE" id="PS51918">
    <property type="entry name" value="RADICAL_SAM"/>
    <property type="match status" value="1"/>
</dbReference>
<feature type="domain" description="4Fe-4S ferredoxin-type" evidence="9">
    <location>
        <begin position="62"/>
        <end position="91"/>
    </location>
</feature>
<comment type="cofactor">
    <cofactor evidence="1">
        <name>[4Fe-4S] cluster</name>
        <dbReference type="ChEBI" id="CHEBI:49883"/>
    </cofactor>
</comment>
<proteinExistence type="inferred from homology"/>
<evidence type="ECO:0000256" key="5">
    <source>
        <dbReference type="ARBA" id="ARBA00022723"/>
    </source>
</evidence>
<dbReference type="PROSITE" id="PS00198">
    <property type="entry name" value="4FE4S_FER_1"/>
    <property type="match status" value="1"/>
</dbReference>
<dbReference type="SFLD" id="SFLDG01118">
    <property type="entry name" value="activating_enzymes__group_2"/>
    <property type="match status" value="1"/>
</dbReference>
<dbReference type="InterPro" id="IPR017900">
    <property type="entry name" value="4Fe4S_Fe_S_CS"/>
</dbReference>
<keyword evidence="8" id="KW-0411">Iron-sulfur</keyword>